<feature type="compositionally biased region" description="Low complexity" evidence="1">
    <location>
        <begin position="78"/>
        <end position="90"/>
    </location>
</feature>
<evidence type="ECO:0000256" key="1">
    <source>
        <dbReference type="SAM" id="MobiDB-lite"/>
    </source>
</evidence>
<protein>
    <submittedName>
        <fullName evidence="2">Uncharacterized protein</fullName>
    </submittedName>
</protein>
<sequence>MTSSTNFLKMNRFDEIIGTAIPRSGTSSSGNAVRAASSRDIRSSTRIQSLTSNVAPAQAGLHSDPNSDSDSNYDDAPADVSSGANSDSDSSVSVSLFSEVADCFLLLTPTPYGLGY</sequence>
<reference evidence="2" key="1">
    <citation type="submission" date="2020-12" db="EMBL/GenBank/DDBJ databases">
        <title>Metabolic potential, ecology and presence of endohyphal bacteria is reflected in genomic diversity of Mucoromycotina.</title>
        <authorList>
            <person name="Muszewska A."/>
            <person name="Okrasinska A."/>
            <person name="Steczkiewicz K."/>
            <person name="Drgas O."/>
            <person name="Orlowska M."/>
            <person name="Perlinska-Lenart U."/>
            <person name="Aleksandrzak-Piekarczyk T."/>
            <person name="Szatraj K."/>
            <person name="Zielenkiewicz U."/>
            <person name="Pilsyk S."/>
            <person name="Malc E."/>
            <person name="Mieczkowski P."/>
            <person name="Kruszewska J.S."/>
            <person name="Biernat P."/>
            <person name="Pawlowska J."/>
        </authorList>
    </citation>
    <scope>NUCLEOTIDE SEQUENCE</scope>
    <source>
        <strain evidence="2">WA0000017839</strain>
    </source>
</reference>
<proteinExistence type="predicted"/>
<organism evidence="2 3">
    <name type="scientific">Mucor saturninus</name>
    <dbReference type="NCBI Taxonomy" id="64648"/>
    <lineage>
        <taxon>Eukaryota</taxon>
        <taxon>Fungi</taxon>
        <taxon>Fungi incertae sedis</taxon>
        <taxon>Mucoromycota</taxon>
        <taxon>Mucoromycotina</taxon>
        <taxon>Mucoromycetes</taxon>
        <taxon>Mucorales</taxon>
        <taxon>Mucorineae</taxon>
        <taxon>Mucoraceae</taxon>
        <taxon>Mucor</taxon>
    </lineage>
</organism>
<evidence type="ECO:0000313" key="3">
    <source>
        <dbReference type="Proteomes" id="UP000603453"/>
    </source>
</evidence>
<feature type="region of interest" description="Disordered" evidence="1">
    <location>
        <begin position="19"/>
        <end position="90"/>
    </location>
</feature>
<name>A0A8H7QJ95_9FUNG</name>
<accession>A0A8H7QJ95</accession>
<feature type="compositionally biased region" description="Polar residues" evidence="1">
    <location>
        <begin position="44"/>
        <end position="55"/>
    </location>
</feature>
<keyword evidence="3" id="KW-1185">Reference proteome</keyword>
<comment type="caution">
    <text evidence="2">The sequence shown here is derived from an EMBL/GenBank/DDBJ whole genome shotgun (WGS) entry which is preliminary data.</text>
</comment>
<evidence type="ECO:0000313" key="2">
    <source>
        <dbReference type="EMBL" id="KAG2192720.1"/>
    </source>
</evidence>
<gene>
    <name evidence="2" type="ORF">INT47_012057</name>
</gene>
<dbReference type="EMBL" id="JAEPRD010000272">
    <property type="protein sequence ID" value="KAG2192720.1"/>
    <property type="molecule type" value="Genomic_DNA"/>
</dbReference>
<dbReference type="AlphaFoldDB" id="A0A8H7QJ95"/>
<dbReference type="Proteomes" id="UP000603453">
    <property type="component" value="Unassembled WGS sequence"/>
</dbReference>